<keyword evidence="2" id="KW-0472">Membrane</keyword>
<dbReference type="EMBL" id="JAHRHY010000003">
    <property type="protein sequence ID" value="KAG9071128.1"/>
    <property type="molecule type" value="Genomic_DNA"/>
</dbReference>
<keyword evidence="2" id="KW-1133">Transmembrane helix</keyword>
<evidence type="ECO:0000256" key="1">
    <source>
        <dbReference type="SAM" id="MobiDB-lite"/>
    </source>
</evidence>
<reference evidence="3" key="1">
    <citation type="submission" date="2021-06" db="EMBL/GenBank/DDBJ databases">
        <title>Genome Sequence of Mortierella hyaline Strain SCG-10, a Cold-Adapted, Nitrate-Reducing Fungus Isolated from Soil in Minnesota, USA.</title>
        <authorList>
            <person name="Aldossari N."/>
        </authorList>
    </citation>
    <scope>NUCLEOTIDE SEQUENCE</scope>
    <source>
        <strain evidence="3">SCG-10</strain>
    </source>
</reference>
<name>A0A9P7Y3H6_9FUNG</name>
<comment type="caution">
    <text evidence="3">The sequence shown here is derived from an EMBL/GenBank/DDBJ whole genome shotgun (WGS) entry which is preliminary data.</text>
</comment>
<proteinExistence type="predicted"/>
<evidence type="ECO:0000256" key="2">
    <source>
        <dbReference type="SAM" id="Phobius"/>
    </source>
</evidence>
<sequence length="411" mass="45203">MRRPHRPRRSSQDKDSRTAQGQGQWQVSEQEQQQQGPGIQQRLTDLSKSPYLGKASTETHMLTTAKMKTIQVPPRHGPLIRHTHPQQVPYTPLTTTATKDIPMEKVASLERRRRKKPVLDFLPSSAESDEYIVHWDRFGEGAIGWTIAFAARTPLFALFSKTLSRSHNPQEDFYLCEWSTLLSAGALEETLRLAIILFLGIGEDFGAVYWLGLGWAGVETVYYIGQSLIYTRWLASPSSDEDYRTVATGIGNGVAATTKMVVAPTVSTSLLASANASAGGPSTSTSTSETPSSLESGYTNGKSRLTNHTAIEEAEDLVPTREARHLLGLDRPWWSLMGRTSSMMVHIGLCCWLGHSGWRLLLPAAAVHGSLYVIWGVFMPDGWSVPATSYGTWIAALGVFLIGLALYGEIV</sequence>
<dbReference type="Proteomes" id="UP000707451">
    <property type="component" value="Unassembled WGS sequence"/>
</dbReference>
<feature type="region of interest" description="Disordered" evidence="1">
    <location>
        <begin position="276"/>
        <end position="301"/>
    </location>
</feature>
<evidence type="ECO:0000313" key="4">
    <source>
        <dbReference type="Proteomes" id="UP000707451"/>
    </source>
</evidence>
<feature type="transmembrane region" description="Helical" evidence="2">
    <location>
        <begin position="390"/>
        <end position="408"/>
    </location>
</feature>
<feature type="compositionally biased region" description="Low complexity" evidence="1">
    <location>
        <begin position="276"/>
        <end position="297"/>
    </location>
</feature>
<feature type="compositionally biased region" description="Low complexity" evidence="1">
    <location>
        <begin position="20"/>
        <end position="40"/>
    </location>
</feature>
<organism evidence="3 4">
    <name type="scientific">Linnemannia hyalina</name>
    <dbReference type="NCBI Taxonomy" id="64524"/>
    <lineage>
        <taxon>Eukaryota</taxon>
        <taxon>Fungi</taxon>
        <taxon>Fungi incertae sedis</taxon>
        <taxon>Mucoromycota</taxon>
        <taxon>Mortierellomycotina</taxon>
        <taxon>Mortierellomycetes</taxon>
        <taxon>Mortierellales</taxon>
        <taxon>Mortierellaceae</taxon>
        <taxon>Linnemannia</taxon>
    </lineage>
</organism>
<dbReference type="AlphaFoldDB" id="A0A9P7Y3H6"/>
<gene>
    <name evidence="3" type="ORF">KI688_008671</name>
</gene>
<keyword evidence="4" id="KW-1185">Reference proteome</keyword>
<evidence type="ECO:0000313" key="3">
    <source>
        <dbReference type="EMBL" id="KAG9071128.1"/>
    </source>
</evidence>
<accession>A0A9P7Y3H6</accession>
<keyword evidence="2" id="KW-0812">Transmembrane</keyword>
<feature type="transmembrane region" description="Helical" evidence="2">
    <location>
        <begin position="360"/>
        <end position="378"/>
    </location>
</feature>
<protein>
    <submittedName>
        <fullName evidence="3">Uncharacterized protein</fullName>
    </submittedName>
</protein>
<feature type="region of interest" description="Disordered" evidence="1">
    <location>
        <begin position="1"/>
        <end position="40"/>
    </location>
</feature>
<dbReference type="OrthoDB" id="2418522at2759"/>